<keyword evidence="1" id="KW-0472">Membrane</keyword>
<proteinExistence type="predicted"/>
<dbReference type="EMBL" id="JACHMY010000001">
    <property type="protein sequence ID" value="MBB5838396.1"/>
    <property type="molecule type" value="Genomic_DNA"/>
</dbReference>
<name>A0A7W9MVX5_9ACTN</name>
<keyword evidence="1" id="KW-0812">Transmembrane</keyword>
<evidence type="ECO:0000256" key="1">
    <source>
        <dbReference type="SAM" id="Phobius"/>
    </source>
</evidence>
<dbReference type="RefSeq" id="WP_184799147.1">
    <property type="nucleotide sequence ID" value="NZ_JACHMY010000001.1"/>
</dbReference>
<feature type="transmembrane region" description="Helical" evidence="1">
    <location>
        <begin position="16"/>
        <end position="43"/>
    </location>
</feature>
<dbReference type="AlphaFoldDB" id="A0A7W9MVX5"/>
<dbReference type="Proteomes" id="UP000549971">
    <property type="component" value="Unassembled WGS sequence"/>
</dbReference>
<protein>
    <submittedName>
        <fullName evidence="2">Uncharacterized protein</fullName>
    </submittedName>
</protein>
<keyword evidence="1" id="KW-1133">Transmembrane helix</keyword>
<evidence type="ECO:0000313" key="3">
    <source>
        <dbReference type="Proteomes" id="UP000549971"/>
    </source>
</evidence>
<evidence type="ECO:0000313" key="2">
    <source>
        <dbReference type="EMBL" id="MBB5838396.1"/>
    </source>
</evidence>
<gene>
    <name evidence="2" type="ORF">HDA39_005130</name>
</gene>
<organism evidence="2 3">
    <name type="scientific">Kribbella italica</name>
    <dbReference type="NCBI Taxonomy" id="1540520"/>
    <lineage>
        <taxon>Bacteria</taxon>
        <taxon>Bacillati</taxon>
        <taxon>Actinomycetota</taxon>
        <taxon>Actinomycetes</taxon>
        <taxon>Propionibacteriales</taxon>
        <taxon>Kribbellaceae</taxon>
        <taxon>Kribbella</taxon>
    </lineage>
</organism>
<comment type="caution">
    <text evidence="2">The sequence shown here is derived from an EMBL/GenBank/DDBJ whole genome shotgun (WGS) entry which is preliminary data.</text>
</comment>
<sequence length="118" mass="12506">MIPLGFELQLSATEQVVLLVVLGLLATAAAVPASVPLAAVGVLRARRDGRSAAGRGVWFWACGTALSWATMIGCHNLQLGWWAVPCGWVPGLVAAWLLRPGPSGPVLWEEARRPVGER</sequence>
<keyword evidence="3" id="KW-1185">Reference proteome</keyword>
<feature type="transmembrane region" description="Helical" evidence="1">
    <location>
        <begin position="55"/>
        <end position="73"/>
    </location>
</feature>
<reference evidence="2 3" key="1">
    <citation type="submission" date="2020-08" db="EMBL/GenBank/DDBJ databases">
        <title>Sequencing the genomes of 1000 actinobacteria strains.</title>
        <authorList>
            <person name="Klenk H.-P."/>
        </authorList>
    </citation>
    <scope>NUCLEOTIDE SEQUENCE [LARGE SCALE GENOMIC DNA]</scope>
    <source>
        <strain evidence="2 3">DSM 28967</strain>
    </source>
</reference>
<accession>A0A7W9MVX5</accession>